<dbReference type="InterPro" id="IPR036634">
    <property type="entry name" value="PRD_sf"/>
</dbReference>
<sequence length="276" mass="32716">MKIVRVLNNNVVISLDENNYDIIVMGSGIAFNKKRGDTIEESKIERIFTQDVQNMTNKFKNLIESIPIDYMELTEKIINYSKLKLGKELADELYISLTDHIYFLIQRFRDGVVISNKLLFETKHLYKEEFKVASEVVQMINEEFDVVLPEDEIAFITLHFVNAELNGDMNNTMQITKVVNELLTIIRRFYKIEFDEDSLTYFRLLTHLKFFAQRMLSETQSETRGENQLFNVVKEKYSSSFTCVEKIYKFIYNNYKYELSQDEMLYLTIHIEKITN</sequence>
<dbReference type="EMBL" id="LZZM01000191">
    <property type="protein sequence ID" value="OOM74951.1"/>
    <property type="molecule type" value="Genomic_DNA"/>
</dbReference>
<dbReference type="Pfam" id="PF03123">
    <property type="entry name" value="CAT_RBD"/>
    <property type="match status" value="1"/>
</dbReference>
<evidence type="ECO:0000313" key="4">
    <source>
        <dbReference type="Proteomes" id="UP000190890"/>
    </source>
</evidence>
<comment type="caution">
    <text evidence="3">The sequence shown here is derived from an EMBL/GenBank/DDBJ whole genome shotgun (WGS) entry which is preliminary data.</text>
</comment>
<dbReference type="OrthoDB" id="9813552at2"/>
<evidence type="ECO:0000313" key="3">
    <source>
        <dbReference type="EMBL" id="OOM74951.1"/>
    </source>
</evidence>
<dbReference type="NCBIfam" id="NF046042">
    <property type="entry name" value="LicT"/>
    <property type="match status" value="1"/>
</dbReference>
<dbReference type="SUPFAM" id="SSF50151">
    <property type="entry name" value="SacY-like RNA-binding domain"/>
    <property type="match status" value="1"/>
</dbReference>
<name>A0A1S8TBG6_9CLOT</name>
<reference evidence="3 4" key="1">
    <citation type="submission" date="2016-05" db="EMBL/GenBank/DDBJ databases">
        <title>Microbial solvent formation.</title>
        <authorList>
            <person name="Poehlein A."/>
            <person name="Montoya Solano J.D."/>
            <person name="Flitsch S."/>
            <person name="Krabben P."/>
            <person name="Duerre P."/>
            <person name="Daniel R."/>
        </authorList>
    </citation>
    <scope>NUCLEOTIDE SEQUENCE [LARGE SCALE GENOMIC DNA]</scope>
    <source>
        <strain evidence="3 4">DSM 2619</strain>
    </source>
</reference>
<dbReference type="STRING" id="29367.CLPUN_35800"/>
<keyword evidence="1" id="KW-0677">Repeat</keyword>
<evidence type="ECO:0000256" key="1">
    <source>
        <dbReference type="ARBA" id="ARBA00022737"/>
    </source>
</evidence>
<dbReference type="Pfam" id="PF00874">
    <property type="entry name" value="PRD"/>
    <property type="match status" value="2"/>
</dbReference>
<dbReference type="RefSeq" id="WP_077848596.1">
    <property type="nucleotide sequence ID" value="NZ_LZZM01000191.1"/>
</dbReference>
<protein>
    <submittedName>
        <fullName evidence="3">Transcription antiterminator LicT</fullName>
    </submittedName>
</protein>
<feature type="domain" description="PRD" evidence="2">
    <location>
        <begin position="65"/>
        <end position="170"/>
    </location>
</feature>
<dbReference type="PANTHER" id="PTHR30185">
    <property type="entry name" value="CRYPTIC BETA-GLUCOSIDE BGL OPERON ANTITERMINATOR"/>
    <property type="match status" value="1"/>
</dbReference>
<dbReference type="Gene3D" id="1.10.1790.10">
    <property type="entry name" value="PRD domain"/>
    <property type="match status" value="2"/>
</dbReference>
<dbReference type="Gene3D" id="2.30.24.10">
    <property type="entry name" value="CAT RNA-binding domain"/>
    <property type="match status" value="1"/>
</dbReference>
<dbReference type="InterPro" id="IPR011608">
    <property type="entry name" value="PRD"/>
</dbReference>
<organism evidence="3 4">
    <name type="scientific">Clostridium puniceum</name>
    <dbReference type="NCBI Taxonomy" id="29367"/>
    <lineage>
        <taxon>Bacteria</taxon>
        <taxon>Bacillati</taxon>
        <taxon>Bacillota</taxon>
        <taxon>Clostridia</taxon>
        <taxon>Eubacteriales</taxon>
        <taxon>Clostridiaceae</taxon>
        <taxon>Clostridium</taxon>
    </lineage>
</organism>
<dbReference type="PANTHER" id="PTHR30185:SF15">
    <property type="entry name" value="CRYPTIC BETA-GLUCOSIDE BGL OPERON ANTITERMINATOR"/>
    <property type="match status" value="1"/>
</dbReference>
<dbReference type="InterPro" id="IPR050661">
    <property type="entry name" value="BglG_antiterminators"/>
</dbReference>
<gene>
    <name evidence="3" type="primary">licT_6</name>
    <name evidence="3" type="ORF">CLPUN_35800</name>
</gene>
<dbReference type="InterPro" id="IPR036650">
    <property type="entry name" value="CAT_RNA-bd_dom_sf"/>
</dbReference>
<dbReference type="Proteomes" id="UP000190890">
    <property type="component" value="Unassembled WGS sequence"/>
</dbReference>
<dbReference type="GO" id="GO:0003723">
    <property type="term" value="F:RNA binding"/>
    <property type="evidence" value="ECO:0007669"/>
    <property type="project" value="InterPro"/>
</dbReference>
<evidence type="ECO:0000259" key="2">
    <source>
        <dbReference type="PROSITE" id="PS51372"/>
    </source>
</evidence>
<dbReference type="SMART" id="SM01061">
    <property type="entry name" value="CAT_RBD"/>
    <property type="match status" value="1"/>
</dbReference>
<dbReference type="GO" id="GO:0006355">
    <property type="term" value="P:regulation of DNA-templated transcription"/>
    <property type="evidence" value="ECO:0007669"/>
    <property type="project" value="InterPro"/>
</dbReference>
<feature type="domain" description="PRD" evidence="2">
    <location>
        <begin position="171"/>
        <end position="276"/>
    </location>
</feature>
<dbReference type="AlphaFoldDB" id="A0A1S8TBG6"/>
<proteinExistence type="predicted"/>
<dbReference type="InterPro" id="IPR004341">
    <property type="entry name" value="CAT_RNA-bd_dom"/>
</dbReference>
<accession>A0A1S8TBG6</accession>
<dbReference type="PROSITE" id="PS51372">
    <property type="entry name" value="PRD_2"/>
    <property type="match status" value="2"/>
</dbReference>
<dbReference type="SUPFAM" id="SSF63520">
    <property type="entry name" value="PTS-regulatory domain, PRD"/>
    <property type="match status" value="2"/>
</dbReference>
<keyword evidence="4" id="KW-1185">Reference proteome</keyword>